<dbReference type="EMBL" id="NKXO01000007">
    <property type="protein sequence ID" value="PKQ70366.1"/>
    <property type="molecule type" value="Genomic_DNA"/>
</dbReference>
<proteinExistence type="predicted"/>
<comment type="caution">
    <text evidence="1">The sequence shown here is derived from an EMBL/GenBank/DDBJ whole genome shotgun (WGS) entry which is preliminary data.</text>
</comment>
<dbReference type="PANTHER" id="PTHR36436:SF6">
    <property type="entry name" value="SLL5081 PROTEIN"/>
    <property type="match status" value="1"/>
</dbReference>
<dbReference type="RefSeq" id="WP_101357854.1">
    <property type="nucleotide sequence ID" value="NZ_NKXO01000007.1"/>
</dbReference>
<reference evidence="1 2" key="1">
    <citation type="submission" date="2017-06" db="EMBL/GenBank/DDBJ databases">
        <title>Raineya orbicola gen. nov., sp. nov. a slightly thermophilic bacterium of the phylum Bacteroidetes and the description of Raineyaceae fam. nov.</title>
        <authorList>
            <person name="Albuquerque L."/>
            <person name="Polonia A.R.M."/>
            <person name="Barroso C."/>
            <person name="Froufe H.J.C."/>
            <person name="Lage O."/>
            <person name="Lobo-Da-Cunha A."/>
            <person name="Egas C."/>
            <person name="Da Costa M.S."/>
        </authorList>
    </citation>
    <scope>NUCLEOTIDE SEQUENCE [LARGE SCALE GENOMIC DNA]</scope>
    <source>
        <strain evidence="1 2">SPSPC-11</strain>
    </source>
</reference>
<evidence type="ECO:0000313" key="2">
    <source>
        <dbReference type="Proteomes" id="UP000233387"/>
    </source>
</evidence>
<evidence type="ECO:0008006" key="3">
    <source>
        <dbReference type="Google" id="ProtNLM"/>
    </source>
</evidence>
<dbReference type="AlphaFoldDB" id="A0A2N3IJ83"/>
<sequence length="266" mass="31333">MPLEFPEKLKPFEDKLLQSQTTAIQIIMKNGSQLEPWQSKIGGMPFLPLGVEYPKDTQGKYMYLLAQINFEEVPSAIEFLPPKGILQFYIADEEMYGFNYHNPTAQENFKVLFFPDVDYHNYQRDLPRLEKPEYLPIFEPFSAVALNFQPRKEYIGFSDYRIIQTLGEAYEQFENILYEYGDEYLWFSREFDAPLETEKIGGYASFTQEDPRKTNENLQKYDFLLLQLGSNDIMQWGDMGVANFFINSEKLKQKDFSDILYTWDCA</sequence>
<organism evidence="1 2">
    <name type="scientific">Raineya orbicola</name>
    <dbReference type="NCBI Taxonomy" id="2016530"/>
    <lineage>
        <taxon>Bacteria</taxon>
        <taxon>Pseudomonadati</taxon>
        <taxon>Bacteroidota</taxon>
        <taxon>Cytophagia</taxon>
        <taxon>Cytophagales</taxon>
        <taxon>Raineyaceae</taxon>
        <taxon>Raineya</taxon>
    </lineage>
</organism>
<gene>
    <name evidence="1" type="ORF">Rain11_0594</name>
</gene>
<accession>A0A2N3IJ83</accession>
<dbReference type="OrthoDB" id="57088at2"/>
<name>A0A2N3IJ83_9BACT</name>
<keyword evidence="2" id="KW-1185">Reference proteome</keyword>
<dbReference type="Pfam" id="PF09234">
    <property type="entry name" value="DUF1963"/>
    <property type="match status" value="1"/>
</dbReference>
<dbReference type="InterPro" id="IPR035948">
    <property type="entry name" value="YwqG-like_sf"/>
</dbReference>
<dbReference type="PANTHER" id="PTHR36436">
    <property type="entry name" value="SLL5081 PROTEIN"/>
    <property type="match status" value="1"/>
</dbReference>
<dbReference type="InterPro" id="IPR015315">
    <property type="entry name" value="DUF1963"/>
</dbReference>
<dbReference type="Proteomes" id="UP000233387">
    <property type="component" value="Unassembled WGS sequence"/>
</dbReference>
<evidence type="ECO:0000313" key="1">
    <source>
        <dbReference type="EMBL" id="PKQ70366.1"/>
    </source>
</evidence>
<dbReference type="SUPFAM" id="SSF103032">
    <property type="entry name" value="Hypothetical protein YwqG"/>
    <property type="match status" value="1"/>
</dbReference>
<dbReference type="Gene3D" id="2.30.320.10">
    <property type="entry name" value="YwqG-like"/>
    <property type="match status" value="1"/>
</dbReference>
<protein>
    <recommendedName>
        <fullName evidence="3">DUF1963 domain-containing protein</fullName>
    </recommendedName>
</protein>